<dbReference type="Proteomes" id="UP000182227">
    <property type="component" value="Unassembled WGS sequence"/>
</dbReference>
<accession>A0A0U1DH28</accession>
<dbReference type="AlphaFoldDB" id="A0A0U1DH28"/>
<protein>
    <submittedName>
        <fullName evidence="1">Uncharacterized protein</fullName>
    </submittedName>
</protein>
<proteinExistence type="predicted"/>
<evidence type="ECO:0000313" key="2">
    <source>
        <dbReference type="Proteomes" id="UP000182227"/>
    </source>
</evidence>
<organism evidence="1 2">
    <name type="scientific">Mycolicibacterium conceptionense</name>
    <dbReference type="NCBI Taxonomy" id="451644"/>
    <lineage>
        <taxon>Bacteria</taxon>
        <taxon>Bacillati</taxon>
        <taxon>Actinomycetota</taxon>
        <taxon>Actinomycetes</taxon>
        <taxon>Mycobacteriales</taxon>
        <taxon>Mycobacteriaceae</taxon>
        <taxon>Mycolicibacterium</taxon>
    </lineage>
</organism>
<evidence type="ECO:0000313" key="1">
    <source>
        <dbReference type="EMBL" id="CQD16220.1"/>
    </source>
</evidence>
<sequence>MEFSPGSSEAWLRRIRTQVEWNVDTHMLRARGPTSPTTRSRISAAALLVNVMAKICPTPTSRAASRYAMRLVSTAVLPEPAPATISNGDPSCSTAWRC</sequence>
<dbReference type="EMBL" id="CTEF01000002">
    <property type="protein sequence ID" value="CQD16220.1"/>
    <property type="molecule type" value="Genomic_DNA"/>
</dbReference>
<gene>
    <name evidence="1" type="ORF">BN970_03439</name>
</gene>
<reference evidence="1 2" key="1">
    <citation type="submission" date="2015-03" db="EMBL/GenBank/DDBJ databases">
        <authorList>
            <person name="Murphy D."/>
        </authorList>
    </citation>
    <scope>NUCLEOTIDE SEQUENCE [LARGE SCALE GENOMIC DNA]</scope>
    <source>
        <strain evidence="1 2">D16</strain>
    </source>
</reference>
<name>A0A0U1DH28_9MYCO</name>